<reference evidence="2" key="1">
    <citation type="submission" date="2022-11" db="EMBL/GenBank/DDBJ databases">
        <title>Centuries of genome instability and evolution in soft-shell clam transmissible cancer (bioRxiv).</title>
        <authorList>
            <person name="Hart S.F.M."/>
            <person name="Yonemitsu M.A."/>
            <person name="Giersch R.M."/>
            <person name="Beal B.F."/>
            <person name="Arriagada G."/>
            <person name="Davis B.W."/>
            <person name="Ostrander E.A."/>
            <person name="Goff S.P."/>
            <person name="Metzger M.J."/>
        </authorList>
    </citation>
    <scope>NUCLEOTIDE SEQUENCE</scope>
    <source>
        <strain evidence="2">MELC-2E11</strain>
        <tissue evidence="2">Siphon/mantle</tissue>
    </source>
</reference>
<accession>A0ABY7G5S1</accession>
<feature type="transmembrane region" description="Helical" evidence="1">
    <location>
        <begin position="12"/>
        <end position="38"/>
    </location>
</feature>
<evidence type="ECO:0000313" key="3">
    <source>
        <dbReference type="Proteomes" id="UP001164746"/>
    </source>
</evidence>
<keyword evidence="1" id="KW-0472">Membrane</keyword>
<keyword evidence="3" id="KW-1185">Reference proteome</keyword>
<gene>
    <name evidence="2" type="ORF">MAR_014563</name>
</gene>
<evidence type="ECO:0000313" key="2">
    <source>
        <dbReference type="EMBL" id="WAR28859.1"/>
    </source>
</evidence>
<feature type="transmembrane region" description="Helical" evidence="1">
    <location>
        <begin position="58"/>
        <end position="85"/>
    </location>
</feature>
<sequence>MTSRTHGIDEGWAWVVLAAAYSGILLMATVMFTGGVLYVKMLDYYQDDATKASIIGSLNSGLLCLLRIGNALSAVTFTIVLVYYFERRRNIVLTLSQAVRGIARFMASPLALCLLKQYGLKGTFLMIAGICAHLCVCAMICKPSVKEAIRCCVKEQAHTRTALSYLVQRLLFGSVMAVASKIR</sequence>
<proteinExistence type="predicted"/>
<name>A0ABY7G5S1_MYAAR</name>
<keyword evidence="1" id="KW-1133">Transmembrane helix</keyword>
<dbReference type="Gene3D" id="1.20.1250.20">
    <property type="entry name" value="MFS general substrate transporter like domains"/>
    <property type="match status" value="1"/>
</dbReference>
<protein>
    <submittedName>
        <fullName evidence="2">Uncharacterized protein</fullName>
    </submittedName>
</protein>
<dbReference type="InterPro" id="IPR036259">
    <property type="entry name" value="MFS_trans_sf"/>
</dbReference>
<organism evidence="2 3">
    <name type="scientific">Mya arenaria</name>
    <name type="common">Soft-shell clam</name>
    <dbReference type="NCBI Taxonomy" id="6604"/>
    <lineage>
        <taxon>Eukaryota</taxon>
        <taxon>Metazoa</taxon>
        <taxon>Spiralia</taxon>
        <taxon>Lophotrochozoa</taxon>
        <taxon>Mollusca</taxon>
        <taxon>Bivalvia</taxon>
        <taxon>Autobranchia</taxon>
        <taxon>Heteroconchia</taxon>
        <taxon>Euheterodonta</taxon>
        <taxon>Imparidentia</taxon>
        <taxon>Neoheterodontei</taxon>
        <taxon>Myida</taxon>
        <taxon>Myoidea</taxon>
        <taxon>Myidae</taxon>
        <taxon>Mya</taxon>
    </lineage>
</organism>
<dbReference type="PANTHER" id="PTHR11360">
    <property type="entry name" value="MONOCARBOXYLATE TRANSPORTER"/>
    <property type="match status" value="1"/>
</dbReference>
<evidence type="ECO:0000256" key="1">
    <source>
        <dbReference type="SAM" id="Phobius"/>
    </source>
</evidence>
<dbReference type="EMBL" id="CP111026">
    <property type="protein sequence ID" value="WAR28859.1"/>
    <property type="molecule type" value="Genomic_DNA"/>
</dbReference>
<dbReference type="Proteomes" id="UP001164746">
    <property type="component" value="Chromosome 15"/>
</dbReference>
<keyword evidence="1" id="KW-0812">Transmembrane</keyword>
<dbReference type="PANTHER" id="PTHR11360:SF284">
    <property type="entry name" value="EG:103B4.3 PROTEIN-RELATED"/>
    <property type="match status" value="1"/>
</dbReference>
<dbReference type="SUPFAM" id="SSF103473">
    <property type="entry name" value="MFS general substrate transporter"/>
    <property type="match status" value="1"/>
</dbReference>
<dbReference type="InterPro" id="IPR050327">
    <property type="entry name" value="Proton-linked_MCT"/>
</dbReference>